<protein>
    <submittedName>
        <fullName evidence="1">Uncharacterized protein</fullName>
    </submittedName>
</protein>
<accession>A0AAW0TTJ1</accession>
<dbReference type="SUPFAM" id="SSF50978">
    <property type="entry name" value="WD40 repeat-like"/>
    <property type="match status" value="1"/>
</dbReference>
<gene>
    <name evidence="1" type="ORF">O3P69_010513</name>
</gene>
<dbReference type="GO" id="GO:0042073">
    <property type="term" value="P:intraciliary transport"/>
    <property type="evidence" value="ECO:0007669"/>
    <property type="project" value="InterPro"/>
</dbReference>
<organism evidence="1 2">
    <name type="scientific">Scylla paramamosain</name>
    <name type="common">Mud crab</name>
    <dbReference type="NCBI Taxonomy" id="85552"/>
    <lineage>
        <taxon>Eukaryota</taxon>
        <taxon>Metazoa</taxon>
        <taxon>Ecdysozoa</taxon>
        <taxon>Arthropoda</taxon>
        <taxon>Crustacea</taxon>
        <taxon>Multicrustacea</taxon>
        <taxon>Malacostraca</taxon>
        <taxon>Eumalacostraca</taxon>
        <taxon>Eucarida</taxon>
        <taxon>Decapoda</taxon>
        <taxon>Pleocyemata</taxon>
        <taxon>Brachyura</taxon>
        <taxon>Eubrachyura</taxon>
        <taxon>Portunoidea</taxon>
        <taxon>Portunidae</taxon>
        <taxon>Portuninae</taxon>
        <taxon>Scylla</taxon>
    </lineage>
</organism>
<dbReference type="InterPro" id="IPR015943">
    <property type="entry name" value="WD40/YVTN_repeat-like_dom_sf"/>
</dbReference>
<dbReference type="AlphaFoldDB" id="A0AAW0TTJ1"/>
<proteinExistence type="predicted"/>
<dbReference type="PANTHER" id="PTHR16022:SF0">
    <property type="entry name" value="CYTOPLASMIC DYNEIN 2 INTERMEDIATE CHAIN 1"/>
    <property type="match status" value="1"/>
</dbReference>
<dbReference type="GO" id="GO:0005929">
    <property type="term" value="C:cilium"/>
    <property type="evidence" value="ECO:0007669"/>
    <property type="project" value="GOC"/>
</dbReference>
<dbReference type="EMBL" id="JARAKH010000025">
    <property type="protein sequence ID" value="KAK8390841.1"/>
    <property type="molecule type" value="Genomic_DNA"/>
</dbReference>
<dbReference type="PANTHER" id="PTHR16022">
    <property type="entry name" value="WD REPEAT DOMAIN 60"/>
    <property type="match status" value="1"/>
</dbReference>
<reference evidence="1 2" key="1">
    <citation type="submission" date="2023-03" db="EMBL/GenBank/DDBJ databases">
        <title>High-quality genome of Scylla paramamosain provides insights in environmental adaptation.</title>
        <authorList>
            <person name="Zhang L."/>
        </authorList>
    </citation>
    <scope>NUCLEOTIDE SEQUENCE [LARGE SCALE GENOMIC DNA]</scope>
    <source>
        <strain evidence="1">LZ_2023a</strain>
        <tissue evidence="1">Muscle</tissue>
    </source>
</reference>
<dbReference type="GO" id="GO:0045503">
    <property type="term" value="F:dynein light chain binding"/>
    <property type="evidence" value="ECO:0007669"/>
    <property type="project" value="InterPro"/>
</dbReference>
<dbReference type="GO" id="GO:0045504">
    <property type="term" value="F:dynein heavy chain binding"/>
    <property type="evidence" value="ECO:0007669"/>
    <property type="project" value="InterPro"/>
</dbReference>
<keyword evidence="2" id="KW-1185">Reference proteome</keyword>
<dbReference type="Gene3D" id="2.130.10.10">
    <property type="entry name" value="YVTN repeat-like/Quinoprotein amine dehydrogenase"/>
    <property type="match status" value="1"/>
</dbReference>
<dbReference type="GO" id="GO:0005868">
    <property type="term" value="C:cytoplasmic dynein complex"/>
    <property type="evidence" value="ECO:0007669"/>
    <property type="project" value="InterPro"/>
</dbReference>
<dbReference type="InterPro" id="IPR042505">
    <property type="entry name" value="DYNC2I1"/>
</dbReference>
<dbReference type="InterPro" id="IPR036322">
    <property type="entry name" value="WD40_repeat_dom_sf"/>
</dbReference>
<comment type="caution">
    <text evidence="1">The sequence shown here is derived from an EMBL/GenBank/DDBJ whole genome shotgun (WGS) entry which is preliminary data.</text>
</comment>
<evidence type="ECO:0000313" key="2">
    <source>
        <dbReference type="Proteomes" id="UP001487740"/>
    </source>
</evidence>
<name>A0AAW0TTJ1_SCYPA</name>
<evidence type="ECO:0000313" key="1">
    <source>
        <dbReference type="EMBL" id="KAK8390841.1"/>
    </source>
</evidence>
<sequence>MIQLDIVNVDLFTLSPVSYETYISTFGQANRQQVHVQTNEYALCEEVQTDEIITRDKWTQKPVHISVGTDNQLPGPQDYMGVGGDMDPREYSTMPRKNANTGYLTSFLTSASQVMLAILEEELLWDLAESSSADSSSSMEGLGFSHPPAPLGSSFCAAEPTLLLSGHGYQPLEEEDAMELSESGLVCLWSVQEPSRPQQLLCCRASPVAATFSPSKPSLVLAGLEDGSLAAWDLREHFKFHCLKIEIDDVNWRVRIPSFITACDVDDGGEGSRIVAIQSVTTPEDLEADTQGSFQVVTLSNDGKVMWWVVVRVPFTNALMDIGIGKKYSSNNIEESKVGVTPHTGAAPWARIALNRAATIDVATTLYGARCLAVCPHDNRYLLDGSGDGVVWLHSNEIDHPLTSWQSAQDSSPIVDVQWSPARPCVFYVLDSNGR</sequence>
<dbReference type="Proteomes" id="UP001487740">
    <property type="component" value="Unassembled WGS sequence"/>
</dbReference>